<evidence type="ECO:0000256" key="4">
    <source>
        <dbReference type="ARBA" id="ARBA00023163"/>
    </source>
</evidence>
<feature type="compositionally biased region" description="Basic residues" evidence="6">
    <location>
        <begin position="218"/>
        <end position="233"/>
    </location>
</feature>
<feature type="region of interest" description="Disordered" evidence="6">
    <location>
        <begin position="198"/>
        <end position="233"/>
    </location>
</feature>
<evidence type="ECO:0000313" key="8">
    <source>
        <dbReference type="EMBL" id="WOL00967.1"/>
    </source>
</evidence>
<dbReference type="GO" id="GO:0003677">
    <property type="term" value="F:DNA binding"/>
    <property type="evidence" value="ECO:0007669"/>
    <property type="project" value="UniProtKB-KW"/>
</dbReference>
<evidence type="ECO:0000256" key="6">
    <source>
        <dbReference type="SAM" id="MobiDB-lite"/>
    </source>
</evidence>
<gene>
    <name evidence="8" type="ORF">Cni_G09680</name>
</gene>
<dbReference type="GO" id="GO:0009873">
    <property type="term" value="P:ethylene-activated signaling pathway"/>
    <property type="evidence" value="ECO:0007669"/>
    <property type="project" value="InterPro"/>
</dbReference>
<dbReference type="Pfam" id="PF00847">
    <property type="entry name" value="AP2"/>
    <property type="match status" value="1"/>
</dbReference>
<dbReference type="InterPro" id="IPR036955">
    <property type="entry name" value="AP2/ERF_dom_sf"/>
</dbReference>
<protein>
    <submittedName>
        <fullName evidence="8">Ethylene-responsive transcription factor</fullName>
    </submittedName>
</protein>
<keyword evidence="4" id="KW-0804">Transcription</keyword>
<evidence type="ECO:0000256" key="3">
    <source>
        <dbReference type="ARBA" id="ARBA00023125"/>
    </source>
</evidence>
<dbReference type="PANTHER" id="PTHR31190:SF167">
    <property type="entry name" value="ETHYLENE-RESPONSIVE TRANSCRIPTION FACTOR ERF112"/>
    <property type="match status" value="1"/>
</dbReference>
<reference evidence="8 9" key="1">
    <citation type="submission" date="2023-10" db="EMBL/GenBank/DDBJ databases">
        <title>Chromosome-scale genome assembly provides insights into flower coloration mechanisms of Canna indica.</title>
        <authorList>
            <person name="Li C."/>
        </authorList>
    </citation>
    <scope>NUCLEOTIDE SEQUENCE [LARGE SCALE GENOMIC DNA]</scope>
    <source>
        <tissue evidence="8">Flower</tissue>
    </source>
</reference>
<name>A0AAQ3K2Z3_9LILI</name>
<feature type="compositionally biased region" description="Polar residues" evidence="6">
    <location>
        <begin position="24"/>
        <end position="33"/>
    </location>
</feature>
<dbReference type="PROSITE" id="PS51032">
    <property type="entry name" value="AP2_ERF"/>
    <property type="match status" value="1"/>
</dbReference>
<dbReference type="InterPro" id="IPR016177">
    <property type="entry name" value="DNA-bd_dom_sf"/>
</dbReference>
<keyword evidence="3" id="KW-0238">DNA-binding</keyword>
<evidence type="ECO:0000259" key="7">
    <source>
        <dbReference type="PROSITE" id="PS51032"/>
    </source>
</evidence>
<dbReference type="CDD" id="cd00018">
    <property type="entry name" value="AP2"/>
    <property type="match status" value="1"/>
</dbReference>
<dbReference type="PRINTS" id="PR00367">
    <property type="entry name" value="ETHRSPELEMNT"/>
</dbReference>
<feature type="compositionally biased region" description="Low complexity" evidence="6">
    <location>
        <begin position="201"/>
        <end position="217"/>
    </location>
</feature>
<keyword evidence="2" id="KW-0805">Transcription regulation</keyword>
<keyword evidence="9" id="KW-1185">Reference proteome</keyword>
<dbReference type="InterPro" id="IPR044808">
    <property type="entry name" value="ERF_plant"/>
</dbReference>
<organism evidence="8 9">
    <name type="scientific">Canna indica</name>
    <name type="common">Indian-shot</name>
    <dbReference type="NCBI Taxonomy" id="4628"/>
    <lineage>
        <taxon>Eukaryota</taxon>
        <taxon>Viridiplantae</taxon>
        <taxon>Streptophyta</taxon>
        <taxon>Embryophyta</taxon>
        <taxon>Tracheophyta</taxon>
        <taxon>Spermatophyta</taxon>
        <taxon>Magnoliopsida</taxon>
        <taxon>Liliopsida</taxon>
        <taxon>Zingiberales</taxon>
        <taxon>Cannaceae</taxon>
        <taxon>Canna</taxon>
    </lineage>
</organism>
<evidence type="ECO:0000313" key="9">
    <source>
        <dbReference type="Proteomes" id="UP001327560"/>
    </source>
</evidence>
<dbReference type="GO" id="GO:0003700">
    <property type="term" value="F:DNA-binding transcription factor activity"/>
    <property type="evidence" value="ECO:0007669"/>
    <property type="project" value="InterPro"/>
</dbReference>
<sequence>MLSFLADRDTSAIVSALTRVLSSPSTANSSPTMVQHDIKPDLGGSGRRKYRGVRQRPWGKWAAEIRDPHKATRVWLGTFDTAEDAAIAYDAAALRFKGSKAKLNFPERVQGRTDLGFLVSHRQGMLIPGPEPPSPPPMQVPATNTASYRDDLIQYAQLLQNDQDLCNEATVGMSTSTTPPLQLRTLTYLSASSQELMDLTSQSSQLRSASSSSSSSASRHHGDRKKRPPPAAM</sequence>
<dbReference type="EMBL" id="CP136892">
    <property type="protein sequence ID" value="WOL00967.1"/>
    <property type="molecule type" value="Genomic_DNA"/>
</dbReference>
<feature type="region of interest" description="Disordered" evidence="6">
    <location>
        <begin position="24"/>
        <end position="50"/>
    </location>
</feature>
<accession>A0AAQ3K2Z3</accession>
<dbReference type="Proteomes" id="UP001327560">
    <property type="component" value="Chromosome 3"/>
</dbReference>
<evidence type="ECO:0000256" key="1">
    <source>
        <dbReference type="ARBA" id="ARBA00004123"/>
    </source>
</evidence>
<evidence type="ECO:0000256" key="2">
    <source>
        <dbReference type="ARBA" id="ARBA00023015"/>
    </source>
</evidence>
<dbReference type="InterPro" id="IPR001471">
    <property type="entry name" value="AP2/ERF_dom"/>
</dbReference>
<dbReference type="AlphaFoldDB" id="A0AAQ3K2Z3"/>
<dbReference type="Gene3D" id="3.30.730.10">
    <property type="entry name" value="AP2/ERF domain"/>
    <property type="match status" value="1"/>
</dbReference>
<dbReference type="PANTHER" id="PTHR31190">
    <property type="entry name" value="DNA-BINDING DOMAIN"/>
    <property type="match status" value="1"/>
</dbReference>
<dbReference type="GO" id="GO:0005634">
    <property type="term" value="C:nucleus"/>
    <property type="evidence" value="ECO:0007669"/>
    <property type="project" value="UniProtKB-SubCell"/>
</dbReference>
<feature type="domain" description="AP2/ERF" evidence="7">
    <location>
        <begin position="49"/>
        <end position="106"/>
    </location>
</feature>
<dbReference type="SUPFAM" id="SSF54171">
    <property type="entry name" value="DNA-binding domain"/>
    <property type="match status" value="1"/>
</dbReference>
<dbReference type="FunFam" id="3.30.730.10:FF:000001">
    <property type="entry name" value="Ethylene-responsive transcription factor 2"/>
    <property type="match status" value="1"/>
</dbReference>
<proteinExistence type="predicted"/>
<comment type="subcellular location">
    <subcellularLocation>
        <location evidence="1">Nucleus</location>
    </subcellularLocation>
</comment>
<evidence type="ECO:0000256" key="5">
    <source>
        <dbReference type="ARBA" id="ARBA00023242"/>
    </source>
</evidence>
<keyword evidence="5" id="KW-0539">Nucleus</keyword>
<dbReference type="SMART" id="SM00380">
    <property type="entry name" value="AP2"/>
    <property type="match status" value="1"/>
</dbReference>